<organism evidence="5 6">
    <name type="scientific">Trametes pubescens</name>
    <name type="common">White-rot fungus</name>
    <dbReference type="NCBI Taxonomy" id="154538"/>
    <lineage>
        <taxon>Eukaryota</taxon>
        <taxon>Fungi</taxon>
        <taxon>Dikarya</taxon>
        <taxon>Basidiomycota</taxon>
        <taxon>Agaricomycotina</taxon>
        <taxon>Agaricomycetes</taxon>
        <taxon>Polyporales</taxon>
        <taxon>Polyporaceae</taxon>
        <taxon>Trametes</taxon>
    </lineage>
</organism>
<dbReference type="GO" id="GO:0004553">
    <property type="term" value="F:hydrolase activity, hydrolyzing O-glycosyl compounds"/>
    <property type="evidence" value="ECO:0007669"/>
    <property type="project" value="InterPro"/>
</dbReference>
<feature type="domain" description="GH16" evidence="4">
    <location>
        <begin position="7"/>
        <end position="284"/>
    </location>
</feature>
<dbReference type="OrthoDB" id="192832at2759"/>
<feature type="transmembrane region" description="Helical" evidence="2">
    <location>
        <begin position="384"/>
        <end position="403"/>
    </location>
</feature>
<feature type="region of interest" description="Disordered" evidence="1">
    <location>
        <begin position="153"/>
        <end position="175"/>
    </location>
</feature>
<dbReference type="Proteomes" id="UP000184267">
    <property type="component" value="Unassembled WGS sequence"/>
</dbReference>
<name>A0A1M2VUI4_TRAPU</name>
<dbReference type="CDD" id="cd02181">
    <property type="entry name" value="GH16_fungal_Lam16A_glucanase"/>
    <property type="match status" value="1"/>
</dbReference>
<dbReference type="PANTHER" id="PTHR10963">
    <property type="entry name" value="GLYCOSYL HYDROLASE-RELATED"/>
    <property type="match status" value="1"/>
</dbReference>
<feature type="compositionally biased region" description="Polar residues" evidence="1">
    <location>
        <begin position="156"/>
        <end position="175"/>
    </location>
</feature>
<dbReference type="InterPro" id="IPR013320">
    <property type="entry name" value="ConA-like_dom_sf"/>
</dbReference>
<dbReference type="GO" id="GO:0009251">
    <property type="term" value="P:glucan catabolic process"/>
    <property type="evidence" value="ECO:0007669"/>
    <property type="project" value="TreeGrafter"/>
</dbReference>
<dbReference type="AlphaFoldDB" id="A0A1M2VUI4"/>
<proteinExistence type="predicted"/>
<dbReference type="Pfam" id="PF26113">
    <property type="entry name" value="GH16_XgeA"/>
    <property type="match status" value="1"/>
</dbReference>
<sequence>MRRAVPFAYALFVTPSALAAFNLAKEYSGASFFNGWDFGNGTFDSTTHGHVNYLNQSSATGQKLAYVNDAGNAIVKVDDFSFVAWQDKRNSVRLESTDFFPVGSVIVFDATHLPFGCSVWPGFWTKGPTWPQGGEIDIVEAINLMGKNQMALHTQPGCNQPANPPQSGSTVGSDCSSGTDSAAGCAVLDAQANSFGGDFAAAGGGVWATQFDETGVFIWFWSRKDIPDGVTNAQDTIDPTNWGTPSAAWPASDCDVNKFFTPQQLVLDITLCGDWAGQPNLYQSTCGGTLGNSTVDVCYIDNVINNNGTKYHDAYFEISSIKVFTVNNTVFTPTVTDGTTVLSSATATPDAQSDASGSSSGNGTSANGTSTGGSGGNGALPAGAAAYAAMVGATALAAFSWVLL</sequence>
<dbReference type="STRING" id="154538.A0A1M2VUI4"/>
<evidence type="ECO:0000259" key="4">
    <source>
        <dbReference type="PROSITE" id="PS51762"/>
    </source>
</evidence>
<dbReference type="EMBL" id="MNAD01000663">
    <property type="protein sequence ID" value="OJT11274.1"/>
    <property type="molecule type" value="Genomic_DNA"/>
</dbReference>
<evidence type="ECO:0000313" key="5">
    <source>
        <dbReference type="EMBL" id="OJT11274.1"/>
    </source>
</evidence>
<keyword evidence="2" id="KW-0812">Transmembrane</keyword>
<evidence type="ECO:0000256" key="2">
    <source>
        <dbReference type="SAM" id="Phobius"/>
    </source>
</evidence>
<dbReference type="SUPFAM" id="SSF49899">
    <property type="entry name" value="Concanavalin A-like lectins/glucanases"/>
    <property type="match status" value="1"/>
</dbReference>
<dbReference type="InterPro" id="IPR000757">
    <property type="entry name" value="Beta-glucanase-like"/>
</dbReference>
<keyword evidence="3" id="KW-0732">Signal</keyword>
<evidence type="ECO:0000256" key="1">
    <source>
        <dbReference type="SAM" id="MobiDB-lite"/>
    </source>
</evidence>
<comment type="caution">
    <text evidence="5">The sequence shown here is derived from an EMBL/GenBank/DDBJ whole genome shotgun (WGS) entry which is preliminary data.</text>
</comment>
<accession>A0A1M2VUI4</accession>
<keyword evidence="6" id="KW-1185">Reference proteome</keyword>
<evidence type="ECO:0000256" key="3">
    <source>
        <dbReference type="SAM" id="SignalP"/>
    </source>
</evidence>
<dbReference type="OMA" id="GIYDSTC"/>
<feature type="compositionally biased region" description="Low complexity" evidence="1">
    <location>
        <begin position="351"/>
        <end position="369"/>
    </location>
</feature>
<dbReference type="PROSITE" id="PS51762">
    <property type="entry name" value="GH16_2"/>
    <property type="match status" value="1"/>
</dbReference>
<dbReference type="Gene3D" id="2.60.120.200">
    <property type="match status" value="1"/>
</dbReference>
<evidence type="ECO:0000313" key="6">
    <source>
        <dbReference type="Proteomes" id="UP000184267"/>
    </source>
</evidence>
<feature type="signal peptide" evidence="3">
    <location>
        <begin position="1"/>
        <end position="19"/>
    </location>
</feature>
<keyword evidence="2" id="KW-1133">Transmembrane helix</keyword>
<feature type="chain" id="PRO_5013381549" description="GH16 domain-containing protein" evidence="3">
    <location>
        <begin position="20"/>
        <end position="404"/>
    </location>
</feature>
<dbReference type="PANTHER" id="PTHR10963:SF24">
    <property type="entry name" value="GLYCOSIDASE C21B10.07-RELATED"/>
    <property type="match status" value="1"/>
</dbReference>
<dbReference type="FunFam" id="2.60.120.200:FF:000179">
    <property type="entry name" value="Unplaced genomic scaffold supercont1.19, whole genome shotgun sequence"/>
    <property type="match status" value="1"/>
</dbReference>
<gene>
    <name evidence="5" type="ORF">TRAPUB_12204</name>
</gene>
<keyword evidence="2" id="KW-0472">Membrane</keyword>
<protein>
    <recommendedName>
        <fullName evidence="4">GH16 domain-containing protein</fullName>
    </recommendedName>
</protein>
<feature type="region of interest" description="Disordered" evidence="1">
    <location>
        <begin position="346"/>
        <end position="372"/>
    </location>
</feature>
<reference evidence="5 6" key="1">
    <citation type="submission" date="2016-10" db="EMBL/GenBank/DDBJ databases">
        <title>Genome sequence of the basidiomycete white-rot fungus Trametes pubescens.</title>
        <authorList>
            <person name="Makela M.R."/>
            <person name="Granchi Z."/>
            <person name="Peng M."/>
            <person name="De Vries R.P."/>
            <person name="Grigoriev I."/>
            <person name="Riley R."/>
            <person name="Hilden K."/>
        </authorList>
    </citation>
    <scope>NUCLEOTIDE SEQUENCE [LARGE SCALE GENOMIC DNA]</scope>
    <source>
        <strain evidence="5 6">FBCC735</strain>
    </source>
</reference>
<dbReference type="InterPro" id="IPR050546">
    <property type="entry name" value="Glycosyl_Hydrlase_16"/>
</dbReference>